<keyword evidence="8" id="KW-0378">Hydrolase</keyword>
<evidence type="ECO:0000313" key="19">
    <source>
        <dbReference type="EMBL" id="CAD8843278.1"/>
    </source>
</evidence>
<dbReference type="GO" id="GO:0016887">
    <property type="term" value="F:ATP hydrolysis activity"/>
    <property type="evidence" value="ECO:0007669"/>
    <property type="project" value="InterPro"/>
</dbReference>
<dbReference type="Gene3D" id="3.40.50.300">
    <property type="entry name" value="P-loop containing nucleotide triphosphate hydrolases"/>
    <property type="match status" value="2"/>
</dbReference>
<dbReference type="UniPathway" id="UPA00345"/>
<protein>
    <recommendedName>
        <fullName evidence="13">Elongation factor 3</fullName>
    </recommendedName>
    <alternativeName>
        <fullName evidence="14">Eukaryotic elongation factor 3</fullName>
    </alternativeName>
</protein>
<organism evidence="19">
    <name type="scientific">Noctiluca scintillans</name>
    <name type="common">Sea sparkle</name>
    <name type="synonym">Red tide dinoflagellate</name>
    <dbReference type="NCBI Taxonomy" id="2966"/>
    <lineage>
        <taxon>Eukaryota</taxon>
        <taxon>Sar</taxon>
        <taxon>Alveolata</taxon>
        <taxon>Dinophyceae</taxon>
        <taxon>Noctilucales</taxon>
        <taxon>Noctilucaceae</taxon>
        <taxon>Noctiluca</taxon>
    </lineage>
</organism>
<feature type="region of interest" description="Disordered" evidence="16">
    <location>
        <begin position="998"/>
        <end position="1029"/>
    </location>
</feature>
<gene>
    <name evidence="19" type="ORF">NSCI0253_LOCUS17626</name>
</gene>
<comment type="subcellular location">
    <subcellularLocation>
        <location evidence="1">Cytoplasm</location>
    </subcellularLocation>
</comment>
<sequence>MASVEQVTGLFEKLSTGSSAAERAPHASEVANMVKSKGASTIESAGIAAKLQEALNDAANPTAREGALEAFTALVKAVGPTAEPFVMGLLPAVLDRLSDKVAPVRTAAEAAVPAFIDIVNPYSVEDVLVHLFDGMAQAKGWQTKVGSLNAMKTLAARAPRQIAKCLPHIVPQVTQCFADAKVQVKEASQSATMDCFKVNGNRDIEQFIPHLVNCIANPSLTTDTIHKLAATTFVQQVEAPPLAIIVPLLVRGLRERTTAIKRKSCVIIDNMAKLVDNPADAAPFLPRLMPELEKVKEEVADPECRQVANKAYATLHRVGGEGKVTVAPKADPKIYIESLKAELGNKLSGVEPKILEYIGSRLAHTVEHRHFEGQDFVDAALPFLPNLKEDEVKAVLQKMAQKAWDDAEKAAIAAQEDEEEGVEDLCNCEFSLAYGAKILLNNTRLRLKRGMRYGLCGPNGSGKSTLMRAIVNGQVEGFPPKDQLKTVYVEHDIDASNAELWPVEFIYTDPTFEGMPKEEIENQLRDVGFTDELLRKGVAALSGGWKMKLALARAMLQKADILLLDEPTNHLDVHNVAWVKNYLVSLKNVTSIVVSHDSGFLDFICTHIIHYENRKLRIYRGNLTEFVRQKPEARSYYELSASVVSFKFPEPGYLEGVKTKDKAILKMQKVGFTYPGAPKPTLTDVSIYITLSSRVAVLGANGAGKSTMIRMLTGELEPCEGTVWKHPNLRIAYVAQHAFHHIEQHLDISANQYIQWRYAIGEDREALGKVDRKITEEEAKKMAKAMVIDGQKRVVEKVLGRRKFKSTYEYEVKWQNCAEDKNTWHPRDELIDMGFEKAVIEVDAKEAAQAGLMAKPLTSLNVQKHLEDFGLEPEFSTHSLMRGLSGGQKVKVVLGAAMWNNPHILVLDEPTNYLDRDSLGALAEAIKAYGGGVVMITHNKEFYSALTQETWMVADGKLTPTGQKEIKTGKDKEITKFEVQEETTDAYGNVIKVKAPPKLKMSNKEKKQLQKLREARKARGEEVTDSEED</sequence>
<dbReference type="InterPro" id="IPR017871">
    <property type="entry name" value="ABC_transporter-like_CS"/>
</dbReference>
<dbReference type="Gene3D" id="2.40.50.990">
    <property type="match status" value="1"/>
</dbReference>
<dbReference type="InterPro" id="IPR016197">
    <property type="entry name" value="Chromo-like_dom_sf"/>
</dbReference>
<dbReference type="SUPFAM" id="SSF52540">
    <property type="entry name" value="P-loop containing nucleoside triphosphate hydrolases"/>
    <property type="match status" value="2"/>
</dbReference>
<evidence type="ECO:0000259" key="17">
    <source>
        <dbReference type="PROSITE" id="PS50013"/>
    </source>
</evidence>
<proteinExistence type="inferred from homology"/>
<evidence type="ECO:0000256" key="6">
    <source>
        <dbReference type="ARBA" id="ARBA00022741"/>
    </source>
</evidence>
<dbReference type="Pfam" id="PF00385">
    <property type="entry name" value="Chromo"/>
    <property type="match status" value="1"/>
</dbReference>
<dbReference type="FunFam" id="2.40.50.990:FF:000002">
    <property type="entry name" value="mRNA export factor elf1"/>
    <property type="match status" value="1"/>
</dbReference>
<dbReference type="SMART" id="SM01349">
    <property type="entry name" value="TOG"/>
    <property type="match status" value="1"/>
</dbReference>
<dbReference type="InterPro" id="IPR023780">
    <property type="entry name" value="Chromo_domain"/>
</dbReference>
<keyword evidence="10" id="KW-0694">RNA-binding</keyword>
<comment type="pathway">
    <text evidence="2">Protein biosynthesis; polypeptide chain elongation.</text>
</comment>
<name>A0A7S1A697_NOCSC</name>
<comment type="catalytic activity">
    <reaction evidence="12">
        <text>ATP + H2O = ADP + phosphate + H(+)</text>
        <dbReference type="Rhea" id="RHEA:13065"/>
        <dbReference type="ChEBI" id="CHEBI:15377"/>
        <dbReference type="ChEBI" id="CHEBI:15378"/>
        <dbReference type="ChEBI" id="CHEBI:30616"/>
        <dbReference type="ChEBI" id="CHEBI:43474"/>
        <dbReference type="ChEBI" id="CHEBI:456216"/>
    </reaction>
</comment>
<reference evidence="19" key="1">
    <citation type="submission" date="2021-01" db="EMBL/GenBank/DDBJ databases">
        <authorList>
            <person name="Corre E."/>
            <person name="Pelletier E."/>
            <person name="Niang G."/>
            <person name="Scheremetjew M."/>
            <person name="Finn R."/>
            <person name="Kale V."/>
            <person name="Holt S."/>
            <person name="Cochrane G."/>
            <person name="Meng A."/>
            <person name="Brown T."/>
            <person name="Cohen L."/>
        </authorList>
    </citation>
    <scope>NUCLEOTIDE SEQUENCE</scope>
</reference>
<dbReference type="PANTHER" id="PTHR19211:SF5">
    <property type="entry name" value="ELONGATION FACTOR 3A-RELATED"/>
    <property type="match status" value="1"/>
</dbReference>
<dbReference type="GO" id="GO:0003746">
    <property type="term" value="F:translation elongation factor activity"/>
    <property type="evidence" value="ECO:0007669"/>
    <property type="project" value="UniProtKB-KW"/>
</dbReference>
<evidence type="ECO:0000256" key="10">
    <source>
        <dbReference type="ARBA" id="ARBA00022884"/>
    </source>
</evidence>
<evidence type="ECO:0000256" key="16">
    <source>
        <dbReference type="SAM" id="MobiDB-lite"/>
    </source>
</evidence>
<dbReference type="Pfam" id="PF24987">
    <property type="entry name" value="HEAT_EF3_N"/>
    <property type="match status" value="1"/>
</dbReference>
<dbReference type="InterPro" id="IPR027417">
    <property type="entry name" value="P-loop_NTPase"/>
</dbReference>
<dbReference type="GO" id="GO:0005737">
    <property type="term" value="C:cytoplasm"/>
    <property type="evidence" value="ECO:0007669"/>
    <property type="project" value="UniProtKB-SubCell"/>
</dbReference>
<keyword evidence="7" id="KW-0251">Elongation factor</keyword>
<accession>A0A7S1A697</accession>
<keyword evidence="6" id="KW-0547">Nucleotide-binding</keyword>
<evidence type="ECO:0000256" key="12">
    <source>
        <dbReference type="ARBA" id="ARBA00049360"/>
    </source>
</evidence>
<evidence type="ECO:0000256" key="8">
    <source>
        <dbReference type="ARBA" id="ARBA00022801"/>
    </source>
</evidence>
<feature type="domain" description="Chromo" evidence="17">
    <location>
        <begin position="793"/>
        <end position="830"/>
    </location>
</feature>
<dbReference type="PROSITE" id="PS50013">
    <property type="entry name" value="CHROMO_2"/>
    <property type="match status" value="1"/>
</dbReference>
<dbReference type="PROSITE" id="PS50893">
    <property type="entry name" value="ABC_TRANSPORTER_2"/>
    <property type="match status" value="2"/>
</dbReference>
<evidence type="ECO:0000256" key="3">
    <source>
        <dbReference type="ARBA" id="ARBA00011054"/>
    </source>
</evidence>
<dbReference type="GO" id="GO:0005524">
    <property type="term" value="F:ATP binding"/>
    <property type="evidence" value="ECO:0007669"/>
    <property type="project" value="UniProtKB-KW"/>
</dbReference>
<comment type="similarity">
    <text evidence="3">Belongs to the ABC transporter superfamily. ABCF family. EF3 subfamily.</text>
</comment>
<dbReference type="PROSITE" id="PS00211">
    <property type="entry name" value="ABC_TRANSPORTER_1"/>
    <property type="match status" value="2"/>
</dbReference>
<dbReference type="InterPro" id="IPR000953">
    <property type="entry name" value="Chromo/chromo_shadow_dom"/>
</dbReference>
<dbReference type="AlphaFoldDB" id="A0A7S1A697"/>
<dbReference type="Pfam" id="PF24984">
    <property type="entry name" value="HEAT_EF3_GNC1"/>
    <property type="match status" value="1"/>
</dbReference>
<dbReference type="InterPro" id="IPR021133">
    <property type="entry name" value="HEAT_type_2"/>
</dbReference>
<dbReference type="CDD" id="cd18626">
    <property type="entry name" value="CD_eEF3"/>
    <property type="match status" value="1"/>
</dbReference>
<evidence type="ECO:0000256" key="13">
    <source>
        <dbReference type="ARBA" id="ARBA00050030"/>
    </source>
</evidence>
<dbReference type="EMBL" id="HBFQ01024891">
    <property type="protein sequence ID" value="CAD8843278.1"/>
    <property type="molecule type" value="Transcribed_RNA"/>
</dbReference>
<evidence type="ECO:0000256" key="14">
    <source>
        <dbReference type="ARBA" id="ARBA00050045"/>
    </source>
</evidence>
<dbReference type="PROSITE" id="PS50077">
    <property type="entry name" value="HEAT_REPEAT"/>
    <property type="match status" value="1"/>
</dbReference>
<evidence type="ECO:0000256" key="11">
    <source>
        <dbReference type="ARBA" id="ARBA00022917"/>
    </source>
</evidence>
<dbReference type="InterPro" id="IPR047038">
    <property type="entry name" value="eEF3_chromodomain-like_sf"/>
</dbReference>
<dbReference type="InterPro" id="IPR034085">
    <property type="entry name" value="TOG"/>
</dbReference>
<evidence type="ECO:0000256" key="9">
    <source>
        <dbReference type="ARBA" id="ARBA00022840"/>
    </source>
</evidence>
<feature type="domain" description="ABC transporter" evidence="18">
    <location>
        <begin position="420"/>
        <end position="639"/>
    </location>
</feature>
<evidence type="ECO:0000256" key="2">
    <source>
        <dbReference type="ARBA" id="ARBA00004815"/>
    </source>
</evidence>
<feature type="domain" description="ABC transporter" evidence="18">
    <location>
        <begin position="665"/>
        <end position="980"/>
    </location>
</feature>
<dbReference type="SMART" id="SM00298">
    <property type="entry name" value="CHROMO"/>
    <property type="match status" value="1"/>
</dbReference>
<evidence type="ECO:0000256" key="4">
    <source>
        <dbReference type="ARBA" id="ARBA00022490"/>
    </source>
</evidence>
<dbReference type="FunFam" id="3.40.50.300:FF:000193">
    <property type="entry name" value="Probable Elongation factor 3"/>
    <property type="match status" value="1"/>
</dbReference>
<evidence type="ECO:0000259" key="18">
    <source>
        <dbReference type="PROSITE" id="PS50893"/>
    </source>
</evidence>
<dbReference type="InterPro" id="IPR011989">
    <property type="entry name" value="ARM-like"/>
</dbReference>
<feature type="repeat" description="HEAT" evidence="15">
    <location>
        <begin position="89"/>
        <end position="126"/>
    </location>
</feature>
<evidence type="ECO:0000256" key="7">
    <source>
        <dbReference type="ARBA" id="ARBA00022768"/>
    </source>
</evidence>
<dbReference type="InterPro" id="IPR003439">
    <property type="entry name" value="ABC_transporter-like_ATP-bd"/>
</dbReference>
<dbReference type="SUPFAM" id="SSF48371">
    <property type="entry name" value="ARM repeat"/>
    <property type="match status" value="1"/>
</dbReference>
<keyword evidence="11" id="KW-0648">Protein biosynthesis</keyword>
<dbReference type="SMART" id="SM00382">
    <property type="entry name" value="AAA"/>
    <property type="match status" value="2"/>
</dbReference>
<keyword evidence="5" id="KW-0677">Repeat</keyword>
<dbReference type="InterPro" id="IPR003593">
    <property type="entry name" value="AAA+_ATPase"/>
</dbReference>
<keyword evidence="9" id="KW-0067">ATP-binding</keyword>
<dbReference type="Gene3D" id="1.25.10.10">
    <property type="entry name" value="Leucine-rich Repeat Variant"/>
    <property type="match status" value="1"/>
</dbReference>
<dbReference type="SUPFAM" id="SSF54160">
    <property type="entry name" value="Chromo domain-like"/>
    <property type="match status" value="1"/>
</dbReference>
<dbReference type="CDD" id="cd03221">
    <property type="entry name" value="ABCF_EF-3"/>
    <property type="match status" value="1"/>
</dbReference>
<dbReference type="InterPro" id="IPR050611">
    <property type="entry name" value="ABCF"/>
</dbReference>
<evidence type="ECO:0000256" key="5">
    <source>
        <dbReference type="ARBA" id="ARBA00022737"/>
    </source>
</evidence>
<dbReference type="FunFam" id="1.25.10.10:FF:000076">
    <property type="entry name" value="Elongation factor 3"/>
    <property type="match status" value="1"/>
</dbReference>
<dbReference type="PANTHER" id="PTHR19211">
    <property type="entry name" value="ATP-BINDING TRANSPORT PROTEIN-RELATED"/>
    <property type="match status" value="1"/>
</dbReference>
<evidence type="ECO:0000256" key="15">
    <source>
        <dbReference type="PROSITE-ProRule" id="PRU00103"/>
    </source>
</evidence>
<dbReference type="InterPro" id="IPR015688">
    <property type="entry name" value="eEF3_ABC2_chromodomain-like"/>
</dbReference>
<dbReference type="InterPro" id="IPR016024">
    <property type="entry name" value="ARM-type_fold"/>
</dbReference>
<dbReference type="Pfam" id="PF00005">
    <property type="entry name" value="ABC_tran"/>
    <property type="match status" value="2"/>
</dbReference>
<dbReference type="GO" id="GO:0003723">
    <property type="term" value="F:RNA binding"/>
    <property type="evidence" value="ECO:0007669"/>
    <property type="project" value="UniProtKB-KW"/>
</dbReference>
<keyword evidence="4" id="KW-0963">Cytoplasm</keyword>
<evidence type="ECO:0000256" key="1">
    <source>
        <dbReference type="ARBA" id="ARBA00004496"/>
    </source>
</evidence>
<feature type="compositionally biased region" description="Basic and acidic residues" evidence="16">
    <location>
        <begin position="1002"/>
        <end position="1022"/>
    </location>
</feature>